<gene>
    <name evidence="1" type="ORF">ACFO1S_05095</name>
</gene>
<keyword evidence="1" id="KW-0489">Methyltransferase</keyword>
<evidence type="ECO:0000313" key="1">
    <source>
        <dbReference type="EMBL" id="MFC4302819.1"/>
    </source>
</evidence>
<organism evidence="1 2">
    <name type="scientific">Cohnella boryungensis</name>
    <dbReference type="NCBI Taxonomy" id="768479"/>
    <lineage>
        <taxon>Bacteria</taxon>
        <taxon>Bacillati</taxon>
        <taxon>Bacillota</taxon>
        <taxon>Bacilli</taxon>
        <taxon>Bacillales</taxon>
        <taxon>Paenibacillaceae</taxon>
        <taxon>Cohnella</taxon>
    </lineage>
</organism>
<accession>A0ABV8S8Q5</accession>
<proteinExistence type="predicted"/>
<reference evidence="2" key="1">
    <citation type="journal article" date="2019" name="Int. J. Syst. Evol. Microbiol.">
        <title>The Global Catalogue of Microorganisms (GCM) 10K type strain sequencing project: providing services to taxonomists for standard genome sequencing and annotation.</title>
        <authorList>
            <consortium name="The Broad Institute Genomics Platform"/>
            <consortium name="The Broad Institute Genome Sequencing Center for Infectious Disease"/>
            <person name="Wu L."/>
            <person name="Ma J."/>
        </authorList>
    </citation>
    <scope>NUCLEOTIDE SEQUENCE [LARGE SCALE GENOMIC DNA]</scope>
    <source>
        <strain evidence="2">CGMCC 4.1641</strain>
    </source>
</reference>
<comment type="caution">
    <text evidence="1">The sequence shown here is derived from an EMBL/GenBank/DDBJ whole genome shotgun (WGS) entry which is preliminary data.</text>
</comment>
<sequence length="83" mass="9210">MDKILVEIYIPVVDRSFDVYIPVSLKLYEVEALLSGAFKELCDGQFVASPDTVLCDKLTGMVLDINQSVLELGLMNGSRLMLI</sequence>
<evidence type="ECO:0000313" key="2">
    <source>
        <dbReference type="Proteomes" id="UP001595755"/>
    </source>
</evidence>
<dbReference type="EMBL" id="JBHSED010000005">
    <property type="protein sequence ID" value="MFC4302819.1"/>
    <property type="molecule type" value="Genomic_DNA"/>
</dbReference>
<name>A0ABV8S8Q5_9BACL</name>
<dbReference type="Proteomes" id="UP001595755">
    <property type="component" value="Unassembled WGS sequence"/>
</dbReference>
<protein>
    <submittedName>
        <fullName evidence="1">Methyltransferase</fullName>
    </submittedName>
</protein>
<dbReference type="GO" id="GO:0032259">
    <property type="term" value="P:methylation"/>
    <property type="evidence" value="ECO:0007669"/>
    <property type="project" value="UniProtKB-KW"/>
</dbReference>
<dbReference type="GO" id="GO:0008168">
    <property type="term" value="F:methyltransferase activity"/>
    <property type="evidence" value="ECO:0007669"/>
    <property type="project" value="UniProtKB-KW"/>
</dbReference>
<keyword evidence="1" id="KW-0808">Transferase</keyword>
<dbReference type="RefSeq" id="WP_204603314.1">
    <property type="nucleotide sequence ID" value="NZ_JBHSED010000005.1"/>
</dbReference>
<keyword evidence="2" id="KW-1185">Reference proteome</keyword>